<dbReference type="InterPro" id="IPR011055">
    <property type="entry name" value="Dup_hybrid_motif"/>
</dbReference>
<name>A0A5A9ZGG1_9RHOB</name>
<evidence type="ECO:0000313" key="3">
    <source>
        <dbReference type="EMBL" id="KAA0916254.1"/>
    </source>
</evidence>
<evidence type="ECO:0000256" key="2">
    <source>
        <dbReference type="SAM" id="SignalP"/>
    </source>
</evidence>
<keyword evidence="2" id="KW-0732">Signal</keyword>
<evidence type="ECO:0000256" key="1">
    <source>
        <dbReference type="SAM" id="Coils"/>
    </source>
</evidence>
<keyword evidence="4" id="KW-1185">Reference proteome</keyword>
<evidence type="ECO:0000313" key="4">
    <source>
        <dbReference type="Proteomes" id="UP000325291"/>
    </source>
</evidence>
<dbReference type="Proteomes" id="UP000325291">
    <property type="component" value="Unassembled WGS sequence"/>
</dbReference>
<dbReference type="EMBL" id="VINQ01000005">
    <property type="protein sequence ID" value="KAA0916254.1"/>
    <property type="molecule type" value="Genomic_DNA"/>
</dbReference>
<protein>
    <submittedName>
        <fullName evidence="3">Peptidoglycan DD-metalloendopeptidase family protein</fullName>
    </submittedName>
</protein>
<gene>
    <name evidence="3" type="ORF">FLO80_09035</name>
</gene>
<feature type="signal peptide" evidence="2">
    <location>
        <begin position="1"/>
        <end position="24"/>
    </location>
</feature>
<reference evidence="3 4" key="1">
    <citation type="submission" date="2019-07" db="EMBL/GenBank/DDBJ databases">
        <title>Aquicoccus porphyridii gen. nov., sp. nov., isolated from a small marine red alga, Porphyridium marinum.</title>
        <authorList>
            <person name="Liu L."/>
        </authorList>
    </citation>
    <scope>NUCLEOTIDE SEQUENCE [LARGE SCALE GENOMIC DNA]</scope>
    <source>
        <strain evidence="3 4">L1 8-17</strain>
    </source>
</reference>
<dbReference type="RefSeq" id="WP_111366249.1">
    <property type="nucleotide sequence ID" value="NZ_VINQ01000005.1"/>
</dbReference>
<proteinExistence type="predicted"/>
<feature type="chain" id="PRO_5023001481" evidence="2">
    <location>
        <begin position="25"/>
        <end position="382"/>
    </location>
</feature>
<sequence length="382" mass="40348">MTPAPALSCLLLCIGLLAAGAGQAQIADPDPATAARAAAERLGRAMATLDQAEKARDRVKALTETVRAFENGLQAMREGLRQVTIREQALSRDLAIREAEIAQLLGVLQTMGKAPAPALLLHPAGPTGSARSGMILSDVTPALNARADVLRAKLEEMRMLRQLQTNAAETLRDGLTGVQEARSALSQAVADRDPLPRRFTEDPIRTALLITSTETLEGFASGLAEIAVNESPGSLPDISHRKGSLPLPVQGRVLRRAGEADAAGIRRPGIVVATRPRALVSTPAAATIRYRGPLLDYGNVMILEPQSGLLLVVAGLDVVYGDTGQVLPAGSPIGLMGGADPEIGAILQQTGEGAGTDRSETLYIEVREDNKPVDPETWFRIR</sequence>
<feature type="coiled-coil region" evidence="1">
    <location>
        <begin position="35"/>
        <end position="72"/>
    </location>
</feature>
<dbReference type="AlphaFoldDB" id="A0A5A9ZGG1"/>
<keyword evidence="1" id="KW-0175">Coiled coil</keyword>
<dbReference type="SUPFAM" id="SSF51261">
    <property type="entry name" value="Duplicated hybrid motif"/>
    <property type="match status" value="1"/>
</dbReference>
<accession>A0A5A9ZGG1</accession>
<organism evidence="3 4">
    <name type="scientific">Aquicoccus porphyridii</name>
    <dbReference type="NCBI Taxonomy" id="1852029"/>
    <lineage>
        <taxon>Bacteria</taxon>
        <taxon>Pseudomonadati</taxon>
        <taxon>Pseudomonadota</taxon>
        <taxon>Alphaproteobacteria</taxon>
        <taxon>Rhodobacterales</taxon>
        <taxon>Paracoccaceae</taxon>
        <taxon>Aquicoccus</taxon>
    </lineage>
</organism>
<comment type="caution">
    <text evidence="3">The sequence shown here is derived from an EMBL/GenBank/DDBJ whole genome shotgun (WGS) entry which is preliminary data.</text>
</comment>
<dbReference type="Gene3D" id="2.70.70.10">
    <property type="entry name" value="Glucose Permease (Domain IIA)"/>
    <property type="match status" value="1"/>
</dbReference>